<keyword evidence="2" id="KW-1185">Reference proteome</keyword>
<reference evidence="2" key="1">
    <citation type="journal article" date="2019" name="Int. J. Syst. Evol. Microbiol.">
        <title>The Global Catalogue of Microorganisms (GCM) 10K type strain sequencing project: providing services to taxonomists for standard genome sequencing and annotation.</title>
        <authorList>
            <consortium name="The Broad Institute Genomics Platform"/>
            <consortium name="The Broad Institute Genome Sequencing Center for Infectious Disease"/>
            <person name="Wu L."/>
            <person name="Ma J."/>
        </authorList>
    </citation>
    <scope>NUCLEOTIDE SEQUENCE [LARGE SCALE GENOMIC DNA]</scope>
    <source>
        <strain evidence="2">JCM 13004</strain>
    </source>
</reference>
<evidence type="ECO:0000313" key="1">
    <source>
        <dbReference type="EMBL" id="GAA1225812.1"/>
    </source>
</evidence>
<proteinExistence type="predicted"/>
<evidence type="ECO:0000313" key="2">
    <source>
        <dbReference type="Proteomes" id="UP001500037"/>
    </source>
</evidence>
<dbReference type="Proteomes" id="UP001500037">
    <property type="component" value="Unassembled WGS sequence"/>
</dbReference>
<name>A0ABP4GI81_9ACTN</name>
<accession>A0ABP4GI81</accession>
<protein>
    <submittedName>
        <fullName evidence="1">Uncharacterized protein</fullName>
    </submittedName>
</protein>
<gene>
    <name evidence="1" type="ORF">GCM10009665_15390</name>
</gene>
<dbReference type="EMBL" id="BAAALF010000016">
    <property type="protein sequence ID" value="GAA1225812.1"/>
    <property type="molecule type" value="Genomic_DNA"/>
</dbReference>
<comment type="caution">
    <text evidence="1">The sequence shown here is derived from an EMBL/GenBank/DDBJ whole genome shotgun (WGS) entry which is preliminary data.</text>
</comment>
<sequence length="58" mass="6095">MRTVSRLVAGALLLAAVVAGVSGPGDWEWQKAATQTTVVSAQPASPALAMSVKDWEWQ</sequence>
<dbReference type="RefSeq" id="WP_344440471.1">
    <property type="nucleotide sequence ID" value="NZ_BAAALF010000016.1"/>
</dbReference>
<organism evidence="1 2">
    <name type="scientific">Kitasatospora nipponensis</name>
    <dbReference type="NCBI Taxonomy" id="258049"/>
    <lineage>
        <taxon>Bacteria</taxon>
        <taxon>Bacillati</taxon>
        <taxon>Actinomycetota</taxon>
        <taxon>Actinomycetes</taxon>
        <taxon>Kitasatosporales</taxon>
        <taxon>Streptomycetaceae</taxon>
        <taxon>Kitasatospora</taxon>
    </lineage>
</organism>